<comment type="caution">
    <text evidence="1">The sequence shown here is derived from an EMBL/GenBank/DDBJ whole genome shotgun (WGS) entry which is preliminary data.</text>
</comment>
<keyword evidence="2" id="KW-1185">Reference proteome</keyword>
<evidence type="ECO:0008006" key="3">
    <source>
        <dbReference type="Google" id="ProtNLM"/>
    </source>
</evidence>
<dbReference type="AlphaFoldDB" id="A0A163SDL5"/>
<dbReference type="Gene3D" id="3.90.1530.10">
    <property type="entry name" value="Conserved hypothetical protein from pyrococcus furiosus pfu- 392566-001, ParB domain"/>
    <property type="match status" value="1"/>
</dbReference>
<proteinExistence type="predicted"/>
<organism evidence="1 2">
    <name type="scientific">Fictibacillus phosphorivorans</name>
    <dbReference type="NCBI Taxonomy" id="1221500"/>
    <lineage>
        <taxon>Bacteria</taxon>
        <taxon>Bacillati</taxon>
        <taxon>Bacillota</taxon>
        <taxon>Bacilli</taxon>
        <taxon>Bacillales</taxon>
        <taxon>Fictibacillaceae</taxon>
        <taxon>Fictibacillus</taxon>
    </lineage>
</organism>
<protein>
    <recommendedName>
        <fullName evidence="3">ParB/Sulfiredoxin domain-containing protein</fullName>
    </recommendedName>
</protein>
<gene>
    <name evidence="1" type="ORF">AWM68_00640</name>
</gene>
<dbReference type="RefSeq" id="WP_066236098.1">
    <property type="nucleotide sequence ID" value="NZ_LRFC01000001.1"/>
</dbReference>
<sequence length="162" mass="19487">MKLNVQYIPLNKIKPNLTTKITEHVKQLRNRMWDCMYMLVVKREKSNDYSIICGNDRYEYLTKHTKNKFALCIIDEQSNETCDKNWFKTLFHTERRKTGKEWVRDNLSTKSVSIIRDFIKEDTRFKELSPFQRLRVILLAVKYKNTVISCMKSKVVELLKTR</sequence>
<dbReference type="OrthoDB" id="2989488at2"/>
<name>A0A163SDL5_9BACL</name>
<dbReference type="Proteomes" id="UP000076567">
    <property type="component" value="Unassembled WGS sequence"/>
</dbReference>
<dbReference type="EMBL" id="LRFC01000001">
    <property type="protein sequence ID" value="KZE68817.1"/>
    <property type="molecule type" value="Genomic_DNA"/>
</dbReference>
<evidence type="ECO:0000313" key="2">
    <source>
        <dbReference type="Proteomes" id="UP000076567"/>
    </source>
</evidence>
<reference evidence="2" key="1">
    <citation type="submission" date="2016-01" db="EMBL/GenBank/DDBJ databases">
        <title>Draft genome of Chromobacterium sp. F49.</title>
        <authorList>
            <person name="Hong K.W."/>
        </authorList>
    </citation>
    <scope>NUCLEOTIDE SEQUENCE [LARGE SCALE GENOMIC DNA]</scope>
    <source>
        <strain evidence="2">P7IIIA</strain>
    </source>
</reference>
<evidence type="ECO:0000313" key="1">
    <source>
        <dbReference type="EMBL" id="KZE68817.1"/>
    </source>
</evidence>
<accession>A0A163SDL5</accession>